<feature type="domain" description="Carbohydrate kinase PfkB" evidence="9">
    <location>
        <begin position="44"/>
        <end position="312"/>
    </location>
</feature>
<dbReference type="PANTHER" id="PTHR46969:SF1">
    <property type="entry name" value="BIFUNCTIONAL PROTEIN HLDE"/>
    <property type="match status" value="1"/>
</dbReference>
<accession>A0A7I7PGB9</accession>
<reference evidence="12 13" key="1">
    <citation type="submission" date="2017-02" db="EMBL/GenBank/DDBJ databases">
        <title>The new phylogeny of genus Mycobacterium.</title>
        <authorList>
            <person name="Tortoli E."/>
            <person name="Trovato A."/>
            <person name="Cirillo D.M."/>
        </authorList>
    </citation>
    <scope>NUCLEOTIDE SEQUENCE [LARGE SCALE GENOMIC DNA]</scope>
    <source>
        <strain evidence="12 13">DSM 45145</strain>
    </source>
</reference>
<reference evidence="11 14" key="2">
    <citation type="journal article" date="2019" name="Emerg. Microbes Infect.">
        <title>Comprehensive subspecies identification of 175 nontuberculous mycobacteria species based on 7547 genomic profiles.</title>
        <authorList>
            <person name="Matsumoto Y."/>
            <person name="Kinjo T."/>
            <person name="Motooka D."/>
            <person name="Nabeya D."/>
            <person name="Jung N."/>
            <person name="Uechi K."/>
            <person name="Horii T."/>
            <person name="Iida T."/>
            <person name="Fujita J."/>
            <person name="Nakamura S."/>
        </authorList>
    </citation>
    <scope>NUCLEOTIDE SEQUENCE [LARGE SCALE GENOMIC DNA]</scope>
    <source>
        <strain evidence="11 14">JCM 16367</strain>
    </source>
</reference>
<dbReference type="KEGG" id="mnv:MNVI_29030"/>
<keyword evidence="5" id="KW-0067">ATP-binding</keyword>
<dbReference type="InterPro" id="IPR011914">
    <property type="entry name" value="RfaE_dom_II"/>
</dbReference>
<gene>
    <name evidence="11" type="primary">hldE</name>
    <name evidence="12" type="ORF">BST37_05060</name>
    <name evidence="11" type="ORF">MNVI_29030</name>
</gene>
<evidence type="ECO:0000313" key="13">
    <source>
        <dbReference type="Proteomes" id="UP000192374"/>
    </source>
</evidence>
<evidence type="ECO:0000256" key="6">
    <source>
        <dbReference type="ARBA" id="ARBA00023268"/>
    </source>
</evidence>
<evidence type="ECO:0000259" key="9">
    <source>
        <dbReference type="Pfam" id="PF00294"/>
    </source>
</evidence>
<dbReference type="Proteomes" id="UP000466894">
    <property type="component" value="Chromosome"/>
</dbReference>
<dbReference type="Gene3D" id="3.40.50.620">
    <property type="entry name" value="HUPs"/>
    <property type="match status" value="1"/>
</dbReference>
<keyword evidence="3" id="KW-0548">Nucleotidyltransferase</keyword>
<dbReference type="Pfam" id="PF01467">
    <property type="entry name" value="CTP_transf_like"/>
    <property type="match status" value="1"/>
</dbReference>
<dbReference type="InterPro" id="IPR004821">
    <property type="entry name" value="Cyt_trans-like"/>
</dbReference>
<dbReference type="Proteomes" id="UP000192374">
    <property type="component" value="Unassembled WGS sequence"/>
</dbReference>
<evidence type="ECO:0000256" key="1">
    <source>
        <dbReference type="ARBA" id="ARBA00012519"/>
    </source>
</evidence>
<dbReference type="Gene3D" id="3.40.1190.20">
    <property type="match status" value="1"/>
</dbReference>
<evidence type="ECO:0000256" key="2">
    <source>
        <dbReference type="ARBA" id="ARBA00022679"/>
    </source>
</evidence>
<keyword evidence="2" id="KW-0808">Transferase</keyword>
<dbReference type="GO" id="GO:0033785">
    <property type="term" value="F:heptose 7-phosphate kinase activity"/>
    <property type="evidence" value="ECO:0007669"/>
    <property type="project" value="TreeGrafter"/>
</dbReference>
<protein>
    <recommendedName>
        <fullName evidence="1">D-glycero-beta-D-manno-heptose 1-phosphate adenylyltransferase</fullName>
        <ecNumber evidence="1">2.7.7.70</ecNumber>
    </recommendedName>
</protein>
<keyword evidence="7" id="KW-0119">Carbohydrate metabolism</keyword>
<dbReference type="InterPro" id="IPR011611">
    <property type="entry name" value="PfkB_dom"/>
</dbReference>
<dbReference type="EMBL" id="AP022583">
    <property type="protein sequence ID" value="BBY07585.1"/>
    <property type="molecule type" value="Genomic_DNA"/>
</dbReference>
<evidence type="ECO:0000256" key="5">
    <source>
        <dbReference type="ARBA" id="ARBA00022840"/>
    </source>
</evidence>
<dbReference type="InterPro" id="IPR014729">
    <property type="entry name" value="Rossmann-like_a/b/a_fold"/>
</dbReference>
<dbReference type="NCBIfam" id="TIGR00125">
    <property type="entry name" value="cyt_tran_rel"/>
    <property type="match status" value="1"/>
</dbReference>
<organism evidence="11 14">
    <name type="scientific">Mycobacterium noviomagense</name>
    <dbReference type="NCBI Taxonomy" id="459858"/>
    <lineage>
        <taxon>Bacteria</taxon>
        <taxon>Bacillati</taxon>
        <taxon>Actinomycetota</taxon>
        <taxon>Actinomycetes</taxon>
        <taxon>Mycobacteriales</taxon>
        <taxon>Mycobacteriaceae</taxon>
        <taxon>Mycobacterium</taxon>
    </lineage>
</organism>
<proteinExistence type="predicted"/>
<dbReference type="OrthoDB" id="9802794at2"/>
<dbReference type="RefSeq" id="WP_083086243.1">
    <property type="nucleotide sequence ID" value="NZ_AP022583.1"/>
</dbReference>
<dbReference type="EC" id="2.7.7.70" evidence="1"/>
<name>A0A7I7PGB9_9MYCO</name>
<dbReference type="GO" id="GO:0005829">
    <property type="term" value="C:cytosol"/>
    <property type="evidence" value="ECO:0007669"/>
    <property type="project" value="TreeGrafter"/>
</dbReference>
<feature type="domain" description="Cytidyltransferase-like" evidence="10">
    <location>
        <begin position="349"/>
        <end position="448"/>
    </location>
</feature>
<evidence type="ECO:0000256" key="4">
    <source>
        <dbReference type="ARBA" id="ARBA00022741"/>
    </source>
</evidence>
<sequence length="482" mass="51155">MRHPRNSPISPPHVVVLGDSVLDVWLSGTCRRLSREGPAPVVDVEQSRVRPGAAANTAANLAALGAQTEIVTLIGDDDVGVSLWRELHRHGVGTEHAVTAAGRTTPSKSRVVAANRVLLRFDQGDPPLAAAGEALANGLTAALEAADALVICDYRSDVAHSQVFAAIDAIRDRLPLLVVDGHRLGAWRSVRPDVATPSAAESMALLPDAKADGQSRADFVVAHRGQLADATGAGTVVVTLDSEGVVLLDGDRPPYRTSARRAPEENCAGAGDTFAAAMTLGLLQGMSAEHATDYGQRAADIVTTQPGTSVCTKAELDERMVAESGAPISSDELARRVLRHRSAGDRIVFTNGCFDVLHRGHVAYLKQARQAGDVLIVAINSDESVRRLKGWMRPINNEIDRAAVLGELSCVDYVTVFDDATPASLIQRLRPDIYVKGGDYTAEMLPEAPVVRAYGGEVRTLGYVANHSTTETIARIRASADC</sequence>
<dbReference type="SUPFAM" id="SSF53613">
    <property type="entry name" value="Ribokinase-like"/>
    <property type="match status" value="1"/>
</dbReference>
<keyword evidence="4" id="KW-0547">Nucleotide-binding</keyword>
<keyword evidence="6" id="KW-0511">Multifunctional enzyme</keyword>
<reference evidence="11" key="3">
    <citation type="submission" date="2020-02" db="EMBL/GenBank/DDBJ databases">
        <authorList>
            <person name="Matsumoto Y."/>
            <person name="Motooka D."/>
            <person name="Nakamura S."/>
        </authorList>
    </citation>
    <scope>NUCLEOTIDE SEQUENCE</scope>
    <source>
        <strain evidence="11">JCM 16367</strain>
    </source>
</reference>
<dbReference type="EMBL" id="MVIC01000005">
    <property type="protein sequence ID" value="ORB17081.1"/>
    <property type="molecule type" value="Genomic_DNA"/>
</dbReference>
<dbReference type="AlphaFoldDB" id="A0A7I7PGB9"/>
<evidence type="ECO:0000313" key="14">
    <source>
        <dbReference type="Proteomes" id="UP000466894"/>
    </source>
</evidence>
<evidence type="ECO:0000259" key="10">
    <source>
        <dbReference type="Pfam" id="PF01467"/>
    </source>
</evidence>
<evidence type="ECO:0000256" key="8">
    <source>
        <dbReference type="ARBA" id="ARBA00047428"/>
    </source>
</evidence>
<dbReference type="Pfam" id="PF00294">
    <property type="entry name" value="PfkB"/>
    <property type="match status" value="1"/>
</dbReference>
<evidence type="ECO:0000256" key="3">
    <source>
        <dbReference type="ARBA" id="ARBA00022695"/>
    </source>
</evidence>
<dbReference type="PANTHER" id="PTHR46969">
    <property type="entry name" value="BIFUNCTIONAL PROTEIN HLDE"/>
    <property type="match status" value="1"/>
</dbReference>
<dbReference type="GO" id="GO:0005524">
    <property type="term" value="F:ATP binding"/>
    <property type="evidence" value="ECO:0007669"/>
    <property type="project" value="UniProtKB-KW"/>
</dbReference>
<dbReference type="NCBIfam" id="TIGR02199">
    <property type="entry name" value="rfaE_dom_II"/>
    <property type="match status" value="1"/>
</dbReference>
<evidence type="ECO:0000313" key="11">
    <source>
        <dbReference type="EMBL" id="BBY07585.1"/>
    </source>
</evidence>
<dbReference type="GO" id="GO:0033786">
    <property type="term" value="F:heptose-1-phosphate adenylyltransferase activity"/>
    <property type="evidence" value="ECO:0007669"/>
    <property type="project" value="TreeGrafter"/>
</dbReference>
<dbReference type="SUPFAM" id="SSF52374">
    <property type="entry name" value="Nucleotidylyl transferase"/>
    <property type="match status" value="1"/>
</dbReference>
<keyword evidence="13" id="KW-1185">Reference proteome</keyword>
<evidence type="ECO:0000313" key="12">
    <source>
        <dbReference type="EMBL" id="ORB17081.1"/>
    </source>
</evidence>
<dbReference type="InterPro" id="IPR029056">
    <property type="entry name" value="Ribokinase-like"/>
</dbReference>
<evidence type="ECO:0000256" key="7">
    <source>
        <dbReference type="ARBA" id="ARBA00023277"/>
    </source>
</evidence>
<comment type="catalytic activity">
    <reaction evidence="8">
        <text>D-glycero-beta-D-manno-heptose 1-phosphate + ATP + H(+) = ADP-D-glycero-beta-D-manno-heptose + diphosphate</text>
        <dbReference type="Rhea" id="RHEA:27465"/>
        <dbReference type="ChEBI" id="CHEBI:15378"/>
        <dbReference type="ChEBI" id="CHEBI:30616"/>
        <dbReference type="ChEBI" id="CHEBI:33019"/>
        <dbReference type="ChEBI" id="CHEBI:59967"/>
        <dbReference type="ChEBI" id="CHEBI:61593"/>
        <dbReference type="EC" id="2.7.7.70"/>
    </reaction>
</comment>
<dbReference type="GO" id="GO:0016773">
    <property type="term" value="F:phosphotransferase activity, alcohol group as acceptor"/>
    <property type="evidence" value="ECO:0007669"/>
    <property type="project" value="InterPro"/>
</dbReference>